<reference evidence="2 3" key="1">
    <citation type="submission" date="2016-11" db="EMBL/GenBank/DDBJ databases">
        <authorList>
            <person name="Jaros S."/>
            <person name="Januszkiewicz K."/>
            <person name="Wedrychowicz H."/>
        </authorList>
    </citation>
    <scope>NUCLEOTIDE SEQUENCE [LARGE SCALE GENOMIC DNA]</scope>
    <source>
        <strain evidence="2 3">CGMCC 1.12145</strain>
    </source>
</reference>
<proteinExistence type="predicted"/>
<dbReference type="InterPro" id="IPR036761">
    <property type="entry name" value="TTHA0802/YceI-like_sf"/>
</dbReference>
<dbReference type="Gene3D" id="2.40.128.110">
    <property type="entry name" value="Lipid/polyisoprenoid-binding, YceI-like"/>
    <property type="match status" value="1"/>
</dbReference>
<protein>
    <submittedName>
        <fullName evidence="2">Polyisoprenoid-binding protein YceI</fullName>
    </submittedName>
</protein>
<dbReference type="STRING" id="1150368.SAMN02927921_02297"/>
<evidence type="ECO:0000259" key="1">
    <source>
        <dbReference type="SMART" id="SM00867"/>
    </source>
</evidence>
<evidence type="ECO:0000313" key="2">
    <source>
        <dbReference type="EMBL" id="SFW55231.1"/>
    </source>
</evidence>
<dbReference type="Proteomes" id="UP000182248">
    <property type="component" value="Unassembled WGS sequence"/>
</dbReference>
<organism evidence="2 3">
    <name type="scientific">Sinomicrobium oceani</name>
    <dbReference type="NCBI Taxonomy" id="1150368"/>
    <lineage>
        <taxon>Bacteria</taxon>
        <taxon>Pseudomonadati</taxon>
        <taxon>Bacteroidota</taxon>
        <taxon>Flavobacteriia</taxon>
        <taxon>Flavobacteriales</taxon>
        <taxon>Flavobacteriaceae</taxon>
        <taxon>Sinomicrobium</taxon>
    </lineage>
</organism>
<evidence type="ECO:0000313" key="3">
    <source>
        <dbReference type="Proteomes" id="UP000182248"/>
    </source>
</evidence>
<dbReference type="PANTHER" id="PTHR34406:SF1">
    <property type="entry name" value="PROTEIN YCEI"/>
    <property type="match status" value="1"/>
</dbReference>
<dbReference type="AlphaFoldDB" id="A0A1K1Q5R1"/>
<dbReference type="Pfam" id="PF04264">
    <property type="entry name" value="YceI"/>
    <property type="match status" value="1"/>
</dbReference>
<sequence length="150" mass="16624">MMISTVTGHFEDFNTTTETGNKDFIDADFHFTAKTGSINTKNGDRDKHLKSDDFFDADPNPEIIFESKSFDGSTLVGDLTIRDTTKEIDLDVDFNRMAVGPYGQTKAGFEMSGAINRKDFNLSWSAITETGSIAVSDTVKLSIDLQFTKE</sequence>
<dbReference type="SUPFAM" id="SSF101874">
    <property type="entry name" value="YceI-like"/>
    <property type="match status" value="1"/>
</dbReference>
<dbReference type="SMART" id="SM00867">
    <property type="entry name" value="YceI"/>
    <property type="match status" value="1"/>
</dbReference>
<name>A0A1K1Q5R1_9FLAO</name>
<dbReference type="EMBL" id="FPJE01000011">
    <property type="protein sequence ID" value="SFW55231.1"/>
    <property type="molecule type" value="Genomic_DNA"/>
</dbReference>
<gene>
    <name evidence="2" type="ORF">SAMN02927921_02297</name>
</gene>
<keyword evidence="3" id="KW-1185">Reference proteome</keyword>
<dbReference type="InterPro" id="IPR007372">
    <property type="entry name" value="Lipid/polyisoprenoid-bd_YceI"/>
</dbReference>
<dbReference type="PANTHER" id="PTHR34406">
    <property type="entry name" value="PROTEIN YCEI"/>
    <property type="match status" value="1"/>
</dbReference>
<accession>A0A1K1Q5R1</accession>
<feature type="domain" description="Lipid/polyisoprenoid-binding YceI-like" evidence="1">
    <location>
        <begin position="1"/>
        <end position="148"/>
    </location>
</feature>
<dbReference type="RefSeq" id="WP_317039592.1">
    <property type="nucleotide sequence ID" value="NZ_FPJE01000011.1"/>
</dbReference>